<name>A0A238ZRM5_9FLAO</name>
<proteinExistence type="predicted"/>
<dbReference type="RefSeq" id="WP_179218145.1">
    <property type="nucleotide sequence ID" value="NZ_BMEP01000001.1"/>
</dbReference>
<dbReference type="InterPro" id="IPR018490">
    <property type="entry name" value="cNMP-bd_dom_sf"/>
</dbReference>
<protein>
    <submittedName>
        <fullName evidence="2">cAMP-binding domain of CRP or a regulatory subunit of cAMP-dependent protein kinases</fullName>
    </submittedName>
</protein>
<keyword evidence="2" id="KW-0808">Transferase</keyword>
<dbReference type="Gene3D" id="2.60.120.10">
    <property type="entry name" value="Jelly Rolls"/>
    <property type="match status" value="1"/>
</dbReference>
<keyword evidence="3" id="KW-1185">Reference proteome</keyword>
<dbReference type="Pfam" id="PF00027">
    <property type="entry name" value="cNMP_binding"/>
    <property type="match status" value="1"/>
</dbReference>
<gene>
    <name evidence="2" type="ORF">SAMN06265376_103435</name>
</gene>
<evidence type="ECO:0000313" key="2">
    <source>
        <dbReference type="EMBL" id="SNR85598.1"/>
    </source>
</evidence>
<dbReference type="Proteomes" id="UP000198379">
    <property type="component" value="Unassembled WGS sequence"/>
</dbReference>
<dbReference type="SUPFAM" id="SSF51206">
    <property type="entry name" value="cAMP-binding domain-like"/>
    <property type="match status" value="1"/>
</dbReference>
<feature type="domain" description="Cyclic nucleotide-binding" evidence="1">
    <location>
        <begin position="23"/>
        <end position="109"/>
    </location>
</feature>
<dbReference type="InterPro" id="IPR014710">
    <property type="entry name" value="RmlC-like_jellyroll"/>
</dbReference>
<keyword evidence="2" id="KW-0418">Kinase</keyword>
<dbReference type="EMBL" id="FZNY01000003">
    <property type="protein sequence ID" value="SNR85598.1"/>
    <property type="molecule type" value="Genomic_DNA"/>
</dbReference>
<reference evidence="2 3" key="1">
    <citation type="submission" date="2017-06" db="EMBL/GenBank/DDBJ databases">
        <authorList>
            <person name="Kim H.J."/>
            <person name="Triplett B.A."/>
        </authorList>
    </citation>
    <scope>NUCLEOTIDE SEQUENCE [LARGE SCALE GENOMIC DNA]</scope>
    <source>
        <strain evidence="2 3">DSM 25597</strain>
    </source>
</reference>
<dbReference type="AlphaFoldDB" id="A0A238ZRM5"/>
<dbReference type="InterPro" id="IPR000595">
    <property type="entry name" value="cNMP-bd_dom"/>
</dbReference>
<sequence length="180" mass="21101">MIENAIQILKDKIATASLWEHELEFKRDTCIKEAGTIDTNLYFLEDGSARVYITEEAKEHIMYFGYKNSLLSAIDSFLTDAPSKLCIKTIKKTTVKVISKSQFLQFIEKEKETLSLWQQVLFQLLLMRVDREKTLLLNSSKARYEQTLEMYPTLFQEIPHRYIASYLRMTPETLSRIQKS</sequence>
<accession>A0A238ZRM5</accession>
<organism evidence="2 3">
    <name type="scientific">Dokdonia pacifica</name>
    <dbReference type="NCBI Taxonomy" id="1627892"/>
    <lineage>
        <taxon>Bacteria</taxon>
        <taxon>Pseudomonadati</taxon>
        <taxon>Bacteroidota</taxon>
        <taxon>Flavobacteriia</taxon>
        <taxon>Flavobacteriales</taxon>
        <taxon>Flavobacteriaceae</taxon>
        <taxon>Dokdonia</taxon>
    </lineage>
</organism>
<evidence type="ECO:0000313" key="3">
    <source>
        <dbReference type="Proteomes" id="UP000198379"/>
    </source>
</evidence>
<evidence type="ECO:0000259" key="1">
    <source>
        <dbReference type="Pfam" id="PF00027"/>
    </source>
</evidence>
<dbReference type="GO" id="GO:0016301">
    <property type="term" value="F:kinase activity"/>
    <property type="evidence" value="ECO:0007669"/>
    <property type="project" value="UniProtKB-KW"/>
</dbReference>